<proteinExistence type="predicted"/>
<dbReference type="KEGG" id="ral:Rumal_1128"/>
<evidence type="ECO:0000313" key="1">
    <source>
        <dbReference type="EMBL" id="ADU21653.1"/>
    </source>
</evidence>
<name>E6UD48_RUMA7</name>
<sequence length="239" mass="28360">METYLNLIPNLDNIICEVLKEEFDVKVCEKGHFWFTPWEDHCRKVVMFYPLKGPRGPLYWGYNFDFIPWESCFLGVNYKPWNTTGKLVYHRTEKAVKIDHRGSPLPYIGYNFGNPDAYSIEEHHAFREKYFIQAYGNDTPENIEKIKAVVRRNIPFMLDWFERVKTPENIIGECTRIIAEDENEHCFPYSYYWVRGFLKAKLHDLEGALSDIAYVYKRFEPPAEIPEIVIKALNKIDKI</sequence>
<gene>
    <name evidence="1" type="ordered locus">Rumal_1128</name>
</gene>
<dbReference type="EMBL" id="CP002403">
    <property type="protein sequence ID" value="ADU21653.1"/>
    <property type="molecule type" value="Genomic_DNA"/>
</dbReference>
<protein>
    <recommendedName>
        <fullName evidence="3">DUF4304 domain-containing protein</fullName>
    </recommendedName>
</protein>
<dbReference type="HOGENOM" id="CLU_1076490_0_0_9"/>
<reference evidence="1 2" key="1">
    <citation type="journal article" date="2011" name="J. Bacteriol.">
        <title>Complete genome of the cellulolytic ruminal bacterium Ruminococcus albus 7.</title>
        <authorList>
            <person name="Suen G."/>
            <person name="Stevenson D.M."/>
            <person name="Bruce D.C."/>
            <person name="Chertkov O."/>
            <person name="Copeland A."/>
            <person name="Cheng J.F."/>
            <person name="Detter C."/>
            <person name="Detter J.C."/>
            <person name="Goodwin L.A."/>
            <person name="Han C.S."/>
            <person name="Hauser L.J."/>
            <person name="Ivanova N.N."/>
            <person name="Kyrpides N.C."/>
            <person name="Land M.L."/>
            <person name="Lapidus A."/>
            <person name="Lucas S."/>
            <person name="Ovchinnikova G."/>
            <person name="Pitluck S."/>
            <person name="Tapia R."/>
            <person name="Woyke T."/>
            <person name="Boyum J."/>
            <person name="Mead D."/>
            <person name="Weimer P.J."/>
        </authorList>
    </citation>
    <scope>NUCLEOTIDE SEQUENCE [LARGE SCALE GENOMIC DNA]</scope>
    <source>
        <strain evidence="2">ATCC 27210 / DSM 20455 / JCM 14654 / NCDO 2250 / 7</strain>
    </source>
</reference>
<dbReference type="eggNOG" id="ENOG50328S7">
    <property type="taxonomic scope" value="Bacteria"/>
</dbReference>
<dbReference type="Proteomes" id="UP000006919">
    <property type="component" value="Chromosome"/>
</dbReference>
<organism evidence="1 2">
    <name type="scientific">Ruminococcus albus (strain ATCC 27210 / DSM 20455 / JCM 14654 / NCDO 2250 / 7)</name>
    <dbReference type="NCBI Taxonomy" id="697329"/>
    <lineage>
        <taxon>Bacteria</taxon>
        <taxon>Bacillati</taxon>
        <taxon>Bacillota</taxon>
        <taxon>Clostridia</taxon>
        <taxon>Eubacteriales</taxon>
        <taxon>Oscillospiraceae</taxon>
        <taxon>Ruminococcus</taxon>
    </lineage>
</organism>
<evidence type="ECO:0008006" key="3">
    <source>
        <dbReference type="Google" id="ProtNLM"/>
    </source>
</evidence>
<accession>E6UD48</accession>
<evidence type="ECO:0000313" key="2">
    <source>
        <dbReference type="Proteomes" id="UP000006919"/>
    </source>
</evidence>
<dbReference type="AlphaFoldDB" id="E6UD48"/>
<dbReference type="RefSeq" id="WP_013497830.1">
    <property type="nucleotide sequence ID" value="NC_014833.1"/>
</dbReference>